<evidence type="ECO:0000256" key="5">
    <source>
        <dbReference type="PROSITE-ProRule" id="PRU10015"/>
    </source>
</evidence>
<dbReference type="PANTHER" id="PTHR11061">
    <property type="entry name" value="RNA M5U METHYLTRANSFERASE"/>
    <property type="match status" value="1"/>
</dbReference>
<feature type="active site" evidence="5">
    <location>
        <position position="401"/>
    </location>
</feature>
<evidence type="ECO:0000313" key="8">
    <source>
        <dbReference type="Proteomes" id="UP000562464"/>
    </source>
</evidence>
<dbReference type="Gene3D" id="3.40.50.150">
    <property type="entry name" value="Vaccinia Virus protein VP39"/>
    <property type="match status" value="1"/>
</dbReference>
<proteinExistence type="inferred from homology"/>
<feature type="binding site" evidence="4">
    <location>
        <position position="305"/>
    </location>
    <ligand>
        <name>S-adenosyl-L-methionine</name>
        <dbReference type="ChEBI" id="CHEBI:59789"/>
    </ligand>
</feature>
<dbReference type="Gene3D" id="2.40.50.1070">
    <property type="match status" value="1"/>
</dbReference>
<keyword evidence="8" id="KW-1185">Reference proteome</keyword>
<evidence type="ECO:0000256" key="4">
    <source>
        <dbReference type="PROSITE-ProRule" id="PRU01024"/>
    </source>
</evidence>
<evidence type="ECO:0000256" key="3">
    <source>
        <dbReference type="ARBA" id="ARBA00022691"/>
    </source>
</evidence>
<dbReference type="NCBIfam" id="TIGR00479">
    <property type="entry name" value="rumA"/>
    <property type="match status" value="1"/>
</dbReference>
<evidence type="ECO:0000313" key="7">
    <source>
        <dbReference type="EMBL" id="MBB5888786.1"/>
    </source>
</evidence>
<keyword evidence="3 4" id="KW-0949">S-adenosyl-L-methionine</keyword>
<keyword evidence="2 4" id="KW-0808">Transferase</keyword>
<dbReference type="CDD" id="cd02440">
    <property type="entry name" value="AdoMet_MTases"/>
    <property type="match status" value="1"/>
</dbReference>
<dbReference type="PROSITE" id="PS51687">
    <property type="entry name" value="SAM_MT_RNA_M5U"/>
    <property type="match status" value="1"/>
</dbReference>
<evidence type="ECO:0000256" key="2">
    <source>
        <dbReference type="ARBA" id="ARBA00022679"/>
    </source>
</evidence>
<evidence type="ECO:0000256" key="1">
    <source>
        <dbReference type="ARBA" id="ARBA00022603"/>
    </source>
</evidence>
<feature type="binding site" evidence="4">
    <location>
        <position position="326"/>
    </location>
    <ligand>
        <name>S-adenosyl-L-methionine</name>
        <dbReference type="ChEBI" id="CHEBI:59789"/>
    </ligand>
</feature>
<gene>
    <name evidence="7" type="ORF">HNQ37_001709</name>
</gene>
<dbReference type="FunFam" id="3.40.50.150:FF:000009">
    <property type="entry name" value="23S rRNA (Uracil(1939)-C(5))-methyltransferase RlmD"/>
    <property type="match status" value="1"/>
</dbReference>
<dbReference type="PROSITE" id="PS01231">
    <property type="entry name" value="TRMA_2"/>
    <property type="match status" value="1"/>
</dbReference>
<dbReference type="Gene3D" id="2.40.50.140">
    <property type="entry name" value="Nucleic acid-binding proteins"/>
    <property type="match status" value="1"/>
</dbReference>
<dbReference type="InterPro" id="IPR030391">
    <property type="entry name" value="MeTrfase_TrmA_CS"/>
</dbReference>
<accession>A0A841C4D5</accession>
<dbReference type="GO" id="GO:0070041">
    <property type="term" value="F:rRNA (uridine-C5-)-methyltransferase activity"/>
    <property type="evidence" value="ECO:0007669"/>
    <property type="project" value="TreeGrafter"/>
</dbReference>
<dbReference type="FunFam" id="2.40.50.1070:FF:000003">
    <property type="entry name" value="23S rRNA (Uracil-5-)-methyltransferase RumA"/>
    <property type="match status" value="1"/>
</dbReference>
<dbReference type="InterPro" id="IPR010280">
    <property type="entry name" value="U5_MeTrfase_fam"/>
</dbReference>
<dbReference type="AlphaFoldDB" id="A0A841C4D5"/>
<dbReference type="InterPro" id="IPR030390">
    <property type="entry name" value="MeTrfase_TrmA_AS"/>
</dbReference>
<dbReference type="Pfam" id="PF05958">
    <property type="entry name" value="tRNA_U5-meth_tr"/>
    <property type="match status" value="1"/>
</dbReference>
<evidence type="ECO:0000259" key="6">
    <source>
        <dbReference type="PROSITE" id="PS50926"/>
    </source>
</evidence>
<dbReference type="PROSITE" id="PS01230">
    <property type="entry name" value="TRMA_1"/>
    <property type="match status" value="1"/>
</dbReference>
<dbReference type="SUPFAM" id="SSF50249">
    <property type="entry name" value="Nucleic acid-binding proteins"/>
    <property type="match status" value="1"/>
</dbReference>
<dbReference type="PROSITE" id="PS50926">
    <property type="entry name" value="TRAM"/>
    <property type="match status" value="1"/>
</dbReference>
<dbReference type="SUPFAM" id="SSF53335">
    <property type="entry name" value="S-adenosyl-L-methionine-dependent methyltransferases"/>
    <property type="match status" value="1"/>
</dbReference>
<feature type="binding site" evidence="4">
    <location>
        <position position="374"/>
    </location>
    <ligand>
        <name>S-adenosyl-L-methionine</name>
        <dbReference type="ChEBI" id="CHEBI:59789"/>
    </ligand>
</feature>
<comment type="similarity">
    <text evidence="4">Belongs to the class I-like SAM-binding methyltransferase superfamily. RNA M5U methyltransferase family.</text>
</comment>
<feature type="domain" description="TRAM" evidence="6">
    <location>
        <begin position="1"/>
        <end position="58"/>
    </location>
</feature>
<dbReference type="PANTHER" id="PTHR11061:SF30">
    <property type="entry name" value="TRNA (URACIL(54)-C(5))-METHYLTRANSFERASE"/>
    <property type="match status" value="1"/>
</dbReference>
<dbReference type="InterPro" id="IPR002792">
    <property type="entry name" value="TRAM_dom"/>
</dbReference>
<keyword evidence="1 4" id="KW-0489">Methyltransferase</keyword>
<dbReference type="Proteomes" id="UP000562464">
    <property type="component" value="Unassembled WGS sequence"/>
</dbReference>
<feature type="active site" description="Nucleophile" evidence="4">
    <location>
        <position position="401"/>
    </location>
</feature>
<reference evidence="7 8" key="1">
    <citation type="submission" date="2020-08" db="EMBL/GenBank/DDBJ databases">
        <title>Genomic Encyclopedia of Type Strains, Phase IV (KMG-IV): sequencing the most valuable type-strain genomes for metagenomic binning, comparative biology and taxonomic classification.</title>
        <authorList>
            <person name="Goeker M."/>
        </authorList>
    </citation>
    <scope>NUCLEOTIDE SEQUENCE [LARGE SCALE GENOMIC DNA]</scope>
    <source>
        <strain evidence="7 8">DSM 14925</strain>
    </source>
</reference>
<dbReference type="InterPro" id="IPR029063">
    <property type="entry name" value="SAM-dependent_MTases_sf"/>
</dbReference>
<dbReference type="GO" id="GO:0070475">
    <property type="term" value="P:rRNA base methylation"/>
    <property type="evidence" value="ECO:0007669"/>
    <property type="project" value="TreeGrafter"/>
</dbReference>
<organism evidence="7 8">
    <name type="scientific">Lactovum miscens</name>
    <dbReference type="NCBI Taxonomy" id="190387"/>
    <lineage>
        <taxon>Bacteria</taxon>
        <taxon>Bacillati</taxon>
        <taxon>Bacillota</taxon>
        <taxon>Bacilli</taxon>
        <taxon>Lactobacillales</taxon>
        <taxon>Streptococcaceae</taxon>
        <taxon>Lactovum</taxon>
    </lineage>
</organism>
<dbReference type="EMBL" id="JACHHV010000054">
    <property type="protein sequence ID" value="MBB5888786.1"/>
    <property type="molecule type" value="Genomic_DNA"/>
</dbReference>
<dbReference type="EC" id="2.1.1.190" evidence="7"/>
<feature type="binding site" evidence="4">
    <location>
        <position position="276"/>
    </location>
    <ligand>
        <name>S-adenosyl-L-methionine</name>
        <dbReference type="ChEBI" id="CHEBI:59789"/>
    </ligand>
</feature>
<name>A0A841C4D5_9LACT</name>
<protein>
    <submittedName>
        <fullName evidence="7">23S rRNA (Uracil1939-C5)-methyltransferase</fullName>
        <ecNumber evidence="7">2.1.1.190</ecNumber>
    </submittedName>
</protein>
<sequence length="449" mass="50693">MKKNESFEVEVLDLTHEGMGVVRVDNFPFFVENALVGERIRFKIVKIGKNFGFGKVEEILRKSPFRVESNDLDFLRTGIADISHLEYSEQLKFKKKQVETVLSKSGIEFAVEDPIAAKNITAYRNKAQIPVRNYKGQLETGFFRKNSHNLIPIEDFYIQDKVIDQLIVAVRDQLRKENLTAFNEVSGKGLVRNIVIRRAHKTGEIMLILVVSKSIKVNFDKLIATFPDIKSIQLSIKTDKGNAIFGKKFELLAGQKFITDELLGKKFEISAQSFYQVNSEQAEILYQVAYNYADLKPSDIIIDAYSGIGTVGICVADKVAKVYGMEVIPEAIDNANLNSKLNHVDNAHYVVGTAEDVIAKWLAKGIKPDVIFVDPPRKGLDEAFIKASSKSEPRCIVYISCNPATLARDVVRFQELGYYLKKVQPVDLFPQTHHVEVIIMMTYCGREGK</sequence>
<dbReference type="RefSeq" id="WP_183541252.1">
    <property type="nucleotide sequence ID" value="NZ_JACHHV010000054.1"/>
</dbReference>
<dbReference type="InterPro" id="IPR012340">
    <property type="entry name" value="NA-bd_OB-fold"/>
</dbReference>
<dbReference type="Pfam" id="PF01938">
    <property type="entry name" value="TRAM"/>
    <property type="match status" value="1"/>
</dbReference>
<comment type="caution">
    <text evidence="7">The sequence shown here is derived from an EMBL/GenBank/DDBJ whole genome shotgun (WGS) entry which is preliminary data.</text>
</comment>